<evidence type="ECO:0000313" key="1">
    <source>
        <dbReference type="EMBL" id="CRL08239.1"/>
    </source>
</evidence>
<sequence length="72" mass="8105">IFYNFESALNPAQSSQTTEIALPGFKSHPDILIQYFSPNPTSNYPVRLVESKTSILIKSQLCIIFIVDSDKK</sequence>
<dbReference type="EMBL" id="CVRI01000074">
    <property type="protein sequence ID" value="CRL08239.1"/>
    <property type="molecule type" value="Genomic_DNA"/>
</dbReference>
<dbReference type="AlphaFoldDB" id="A0A1J1J778"/>
<dbReference type="Proteomes" id="UP000183832">
    <property type="component" value="Unassembled WGS sequence"/>
</dbReference>
<reference evidence="1 2" key="1">
    <citation type="submission" date="2015-04" db="EMBL/GenBank/DDBJ databases">
        <authorList>
            <person name="Syromyatnikov M.Y."/>
            <person name="Popov V.N."/>
        </authorList>
    </citation>
    <scope>NUCLEOTIDE SEQUENCE [LARGE SCALE GENOMIC DNA]</scope>
</reference>
<name>A0A1J1J778_9DIPT</name>
<evidence type="ECO:0000313" key="2">
    <source>
        <dbReference type="Proteomes" id="UP000183832"/>
    </source>
</evidence>
<gene>
    <name evidence="1" type="ORF">CLUMA_CG021040</name>
</gene>
<organism evidence="1 2">
    <name type="scientific">Clunio marinus</name>
    <dbReference type="NCBI Taxonomy" id="568069"/>
    <lineage>
        <taxon>Eukaryota</taxon>
        <taxon>Metazoa</taxon>
        <taxon>Ecdysozoa</taxon>
        <taxon>Arthropoda</taxon>
        <taxon>Hexapoda</taxon>
        <taxon>Insecta</taxon>
        <taxon>Pterygota</taxon>
        <taxon>Neoptera</taxon>
        <taxon>Endopterygota</taxon>
        <taxon>Diptera</taxon>
        <taxon>Nematocera</taxon>
        <taxon>Chironomoidea</taxon>
        <taxon>Chironomidae</taxon>
        <taxon>Clunio</taxon>
    </lineage>
</organism>
<protein>
    <submittedName>
        <fullName evidence="1">CLUMA_CG021040, isoform A</fullName>
    </submittedName>
</protein>
<accession>A0A1J1J778</accession>
<proteinExistence type="predicted"/>
<keyword evidence="2" id="KW-1185">Reference proteome</keyword>
<feature type="non-terminal residue" evidence="1">
    <location>
        <position position="1"/>
    </location>
</feature>